<gene>
    <name evidence="1" type="ORF">DPMN_023032</name>
</gene>
<name>A0A9D4LNV9_DREPO</name>
<protein>
    <submittedName>
        <fullName evidence="1">Uncharacterized protein</fullName>
    </submittedName>
</protein>
<accession>A0A9D4LNV9</accession>
<dbReference type="EMBL" id="JAIWYP010000002">
    <property type="protein sequence ID" value="KAH3860141.1"/>
    <property type="molecule type" value="Genomic_DNA"/>
</dbReference>
<sequence>MVCKDGNGDDCTYCIDNPITNIIRDTDDLEAVTSCLLVSLIRNTHDGWRDWLALGHSGVSLMRIAKLKLEQINTDCFTVFIRIFKSV</sequence>
<organism evidence="1 2">
    <name type="scientific">Dreissena polymorpha</name>
    <name type="common">Zebra mussel</name>
    <name type="synonym">Mytilus polymorpha</name>
    <dbReference type="NCBI Taxonomy" id="45954"/>
    <lineage>
        <taxon>Eukaryota</taxon>
        <taxon>Metazoa</taxon>
        <taxon>Spiralia</taxon>
        <taxon>Lophotrochozoa</taxon>
        <taxon>Mollusca</taxon>
        <taxon>Bivalvia</taxon>
        <taxon>Autobranchia</taxon>
        <taxon>Heteroconchia</taxon>
        <taxon>Euheterodonta</taxon>
        <taxon>Imparidentia</taxon>
        <taxon>Neoheterodontei</taxon>
        <taxon>Myida</taxon>
        <taxon>Dreissenoidea</taxon>
        <taxon>Dreissenidae</taxon>
        <taxon>Dreissena</taxon>
    </lineage>
</organism>
<reference evidence="1" key="1">
    <citation type="journal article" date="2019" name="bioRxiv">
        <title>The Genome of the Zebra Mussel, Dreissena polymorpha: A Resource for Invasive Species Research.</title>
        <authorList>
            <person name="McCartney M.A."/>
            <person name="Auch B."/>
            <person name="Kono T."/>
            <person name="Mallez S."/>
            <person name="Zhang Y."/>
            <person name="Obille A."/>
            <person name="Becker A."/>
            <person name="Abrahante J.E."/>
            <person name="Garbe J."/>
            <person name="Badalamenti J.P."/>
            <person name="Herman A."/>
            <person name="Mangelson H."/>
            <person name="Liachko I."/>
            <person name="Sullivan S."/>
            <person name="Sone E.D."/>
            <person name="Koren S."/>
            <person name="Silverstein K.A.T."/>
            <person name="Beckman K.B."/>
            <person name="Gohl D.M."/>
        </authorList>
    </citation>
    <scope>NUCLEOTIDE SEQUENCE</scope>
    <source>
        <strain evidence="1">Duluth1</strain>
        <tissue evidence="1">Whole animal</tissue>
    </source>
</reference>
<dbReference type="Proteomes" id="UP000828390">
    <property type="component" value="Unassembled WGS sequence"/>
</dbReference>
<evidence type="ECO:0000313" key="1">
    <source>
        <dbReference type="EMBL" id="KAH3860141.1"/>
    </source>
</evidence>
<comment type="caution">
    <text evidence="1">The sequence shown here is derived from an EMBL/GenBank/DDBJ whole genome shotgun (WGS) entry which is preliminary data.</text>
</comment>
<dbReference type="AlphaFoldDB" id="A0A9D4LNV9"/>
<keyword evidence="2" id="KW-1185">Reference proteome</keyword>
<proteinExistence type="predicted"/>
<evidence type="ECO:0000313" key="2">
    <source>
        <dbReference type="Proteomes" id="UP000828390"/>
    </source>
</evidence>
<reference evidence="1" key="2">
    <citation type="submission" date="2020-11" db="EMBL/GenBank/DDBJ databases">
        <authorList>
            <person name="McCartney M.A."/>
            <person name="Auch B."/>
            <person name="Kono T."/>
            <person name="Mallez S."/>
            <person name="Becker A."/>
            <person name="Gohl D.M."/>
            <person name="Silverstein K.A.T."/>
            <person name="Koren S."/>
            <person name="Bechman K.B."/>
            <person name="Herman A."/>
            <person name="Abrahante J.E."/>
            <person name="Garbe J."/>
        </authorList>
    </citation>
    <scope>NUCLEOTIDE SEQUENCE</scope>
    <source>
        <strain evidence="1">Duluth1</strain>
        <tissue evidence="1">Whole animal</tissue>
    </source>
</reference>